<evidence type="ECO:0000313" key="11">
    <source>
        <dbReference type="Proteomes" id="UP001344447"/>
    </source>
</evidence>
<dbReference type="InterPro" id="IPR036671">
    <property type="entry name" value="DPH_MB_sf"/>
</dbReference>
<name>A0AAN7YQH7_9MYCE</name>
<feature type="compositionally biased region" description="Low complexity" evidence="8">
    <location>
        <begin position="39"/>
        <end position="50"/>
    </location>
</feature>
<sequence length="172" mass="19615">MTVSEDSNNINNNENKNENIVEKITCEIKNIEIKEDNNENTPSNDNNENNNTEKETNSETLNNNETSSGFTNLSAAMAAKINNLTTPDGKPKIIAYTTKLDSTSFYDEIDIEDMDFNEEERIFYYPCPCGDRFRITEEEILQGEEIAICPSCSLLLKVIYSPEDFVIEEEEE</sequence>
<evidence type="ECO:0000256" key="1">
    <source>
        <dbReference type="ARBA" id="ARBA00005156"/>
    </source>
</evidence>
<comment type="similarity">
    <text evidence="4">Belongs to the DPH3 family.</text>
</comment>
<dbReference type="PROSITE" id="PS51074">
    <property type="entry name" value="DPH_MB"/>
    <property type="match status" value="1"/>
</dbReference>
<accession>A0AAN7YQH7</accession>
<evidence type="ECO:0000256" key="4">
    <source>
        <dbReference type="ARBA" id="ARBA00024032"/>
    </source>
</evidence>
<feature type="region of interest" description="Disordered" evidence="8">
    <location>
        <begin position="35"/>
        <end position="69"/>
    </location>
</feature>
<dbReference type="EMBL" id="JAVFKY010000004">
    <property type="protein sequence ID" value="KAK5577996.1"/>
    <property type="molecule type" value="Genomic_DNA"/>
</dbReference>
<dbReference type="PANTHER" id="PTHR21454:SF31">
    <property type="entry name" value="DIPHTHAMIDE BIOSYNTHESIS PROTEIN 3"/>
    <property type="match status" value="1"/>
</dbReference>
<comment type="caution">
    <text evidence="10">The sequence shown here is derived from an EMBL/GenBank/DDBJ whole genome shotgun (WGS) entry which is preliminary data.</text>
</comment>
<dbReference type="AlphaFoldDB" id="A0AAN7YQH7"/>
<comment type="pathway">
    <text evidence="1">Protein modification; peptidyl-diphthamide biosynthesis.</text>
</comment>
<dbReference type="Proteomes" id="UP001344447">
    <property type="component" value="Unassembled WGS sequence"/>
</dbReference>
<proteinExistence type="inferred from homology"/>
<dbReference type="InterPro" id="IPR007872">
    <property type="entry name" value="DPH_MB_dom"/>
</dbReference>
<evidence type="ECO:0000313" key="10">
    <source>
        <dbReference type="EMBL" id="KAK5577996.1"/>
    </source>
</evidence>
<keyword evidence="2" id="KW-0479">Metal-binding</keyword>
<comment type="catalytic activity">
    <reaction evidence="7">
        <text>2 [3Fe-4S](0)-[protein] + 2 Fe(2+)-[Dph3] + NADH = 2 [4Fe-4S](1+)-[protein] + 2 [Dph3] + NAD(+) + H(+)</text>
        <dbReference type="Rhea" id="RHEA:71239"/>
        <dbReference type="Rhea" id="RHEA-COMP:17997"/>
        <dbReference type="Rhea" id="RHEA-COMP:17998"/>
        <dbReference type="Rhea" id="RHEA-COMP:18001"/>
        <dbReference type="Rhea" id="RHEA-COMP:18002"/>
        <dbReference type="ChEBI" id="CHEBI:15378"/>
        <dbReference type="ChEBI" id="CHEBI:29033"/>
        <dbReference type="ChEBI" id="CHEBI:33723"/>
        <dbReference type="ChEBI" id="CHEBI:47402"/>
        <dbReference type="ChEBI" id="CHEBI:57540"/>
        <dbReference type="ChEBI" id="CHEBI:57945"/>
        <dbReference type="ChEBI" id="CHEBI:83228"/>
    </reaction>
</comment>
<dbReference type="FunFam" id="3.10.660.10:FF:000001">
    <property type="entry name" value="Diphthamide biosynthesis 3"/>
    <property type="match status" value="1"/>
</dbReference>
<reference evidence="10 11" key="1">
    <citation type="submission" date="2023-11" db="EMBL/GenBank/DDBJ databases">
        <title>Dfirmibasis_genome.</title>
        <authorList>
            <person name="Edelbroek B."/>
            <person name="Kjellin J."/>
            <person name="Jerlstrom-Hultqvist J."/>
            <person name="Soderbom F."/>
        </authorList>
    </citation>
    <scope>NUCLEOTIDE SEQUENCE [LARGE SCALE GENOMIC DNA]</scope>
    <source>
        <strain evidence="10 11">TNS-C-14</strain>
    </source>
</reference>
<evidence type="ECO:0000256" key="7">
    <source>
        <dbReference type="ARBA" id="ARBA00048125"/>
    </source>
</evidence>
<evidence type="ECO:0000256" key="5">
    <source>
        <dbReference type="ARBA" id="ARBA00036267"/>
    </source>
</evidence>
<evidence type="ECO:0000256" key="6">
    <source>
        <dbReference type="ARBA" id="ARBA00041070"/>
    </source>
</evidence>
<organism evidence="10 11">
    <name type="scientific">Dictyostelium firmibasis</name>
    <dbReference type="NCBI Taxonomy" id="79012"/>
    <lineage>
        <taxon>Eukaryota</taxon>
        <taxon>Amoebozoa</taxon>
        <taxon>Evosea</taxon>
        <taxon>Eumycetozoa</taxon>
        <taxon>Dictyostelia</taxon>
        <taxon>Dictyosteliales</taxon>
        <taxon>Dictyosteliaceae</taxon>
        <taxon>Dictyostelium</taxon>
    </lineage>
</organism>
<evidence type="ECO:0000256" key="2">
    <source>
        <dbReference type="ARBA" id="ARBA00022723"/>
    </source>
</evidence>
<feature type="domain" description="DPH-type MB" evidence="9">
    <location>
        <begin position="105"/>
        <end position="161"/>
    </location>
</feature>
<keyword evidence="11" id="KW-1185">Reference proteome</keyword>
<dbReference type="Pfam" id="PF05207">
    <property type="entry name" value="Zn_ribbon_CSL"/>
    <property type="match status" value="1"/>
</dbReference>
<dbReference type="SUPFAM" id="SSF144217">
    <property type="entry name" value="CSL zinc finger"/>
    <property type="match status" value="1"/>
</dbReference>
<dbReference type="GO" id="GO:0046872">
    <property type="term" value="F:metal ion binding"/>
    <property type="evidence" value="ECO:0007669"/>
    <property type="project" value="UniProtKB-KW"/>
</dbReference>
<dbReference type="GO" id="GO:0017183">
    <property type="term" value="P:protein histidyl modification to diphthamide"/>
    <property type="evidence" value="ECO:0007669"/>
    <property type="project" value="InterPro"/>
</dbReference>
<comment type="catalytic activity">
    <reaction evidence="5">
        <text>[3Fe-4S](1+)-[protein] + Fe(2+)-[Dph3] = [3Fe-4S](0)-[protein] + Fe(3+)-[Dph3]</text>
        <dbReference type="Rhea" id="RHEA:71235"/>
        <dbReference type="Rhea" id="RHEA-COMP:17996"/>
        <dbReference type="Rhea" id="RHEA-COMP:17997"/>
        <dbReference type="Rhea" id="RHEA-COMP:18002"/>
        <dbReference type="Rhea" id="RHEA-COMP:18003"/>
        <dbReference type="ChEBI" id="CHEBI:29033"/>
        <dbReference type="ChEBI" id="CHEBI:29034"/>
        <dbReference type="ChEBI" id="CHEBI:33751"/>
        <dbReference type="ChEBI" id="CHEBI:47402"/>
        <dbReference type="ChEBI" id="CHEBI:83228"/>
    </reaction>
</comment>
<keyword evidence="3" id="KW-0408">Iron</keyword>
<feature type="compositionally biased region" description="Low complexity" evidence="8">
    <location>
        <begin position="58"/>
        <end position="68"/>
    </location>
</feature>
<evidence type="ECO:0000259" key="9">
    <source>
        <dbReference type="PROSITE" id="PS51074"/>
    </source>
</evidence>
<protein>
    <recommendedName>
        <fullName evidence="6">Diphthamide biosynthesis protein 3</fullName>
    </recommendedName>
</protein>
<dbReference type="InterPro" id="IPR044248">
    <property type="entry name" value="DPH3/4-like"/>
</dbReference>
<evidence type="ECO:0000256" key="3">
    <source>
        <dbReference type="ARBA" id="ARBA00023004"/>
    </source>
</evidence>
<dbReference type="Gene3D" id="3.10.660.10">
    <property type="entry name" value="DPH Zinc finger"/>
    <property type="match status" value="1"/>
</dbReference>
<gene>
    <name evidence="10" type="ORF">RB653_002944</name>
</gene>
<evidence type="ECO:0000256" key="8">
    <source>
        <dbReference type="SAM" id="MobiDB-lite"/>
    </source>
</evidence>
<dbReference type="PANTHER" id="PTHR21454">
    <property type="entry name" value="DPH3 HOMOLOG-RELATED"/>
    <property type="match status" value="1"/>
</dbReference>